<keyword evidence="2" id="KW-1185">Reference proteome</keyword>
<dbReference type="AlphaFoldDB" id="A0A0D8HGS2"/>
<organism evidence="1 2">
    <name type="scientific">Acidithrix ferrooxidans</name>
    <dbReference type="NCBI Taxonomy" id="1280514"/>
    <lineage>
        <taxon>Bacteria</taxon>
        <taxon>Bacillati</taxon>
        <taxon>Actinomycetota</taxon>
        <taxon>Acidimicrobiia</taxon>
        <taxon>Acidimicrobiales</taxon>
        <taxon>Acidimicrobiaceae</taxon>
        <taxon>Acidithrix</taxon>
    </lineage>
</organism>
<reference evidence="1 2" key="1">
    <citation type="submission" date="2015-01" db="EMBL/GenBank/DDBJ databases">
        <title>Draft genome of the acidophilic iron oxidizer Acidithrix ferrooxidans strain Py-F3.</title>
        <authorList>
            <person name="Poehlein A."/>
            <person name="Eisen S."/>
            <person name="Schloemann M."/>
            <person name="Johnson B.D."/>
            <person name="Daniel R."/>
            <person name="Muehling M."/>
        </authorList>
    </citation>
    <scope>NUCLEOTIDE SEQUENCE [LARGE SCALE GENOMIC DNA]</scope>
    <source>
        <strain evidence="1 2">Py-F3</strain>
    </source>
</reference>
<dbReference type="Proteomes" id="UP000032360">
    <property type="component" value="Unassembled WGS sequence"/>
</dbReference>
<sequence>MVSKRDNIRIHQDKSYGTNAIKAERTQRSNLVLFHLEEQFIAKGRLIMTNLIRIIEN</sequence>
<evidence type="ECO:0000313" key="1">
    <source>
        <dbReference type="EMBL" id="KJF17195.1"/>
    </source>
</evidence>
<dbReference type="STRING" id="1280514.AXFE_19080"/>
<comment type="caution">
    <text evidence="1">The sequence shown here is derived from an EMBL/GenBank/DDBJ whole genome shotgun (WGS) entry which is preliminary data.</text>
</comment>
<name>A0A0D8HGS2_9ACTN</name>
<protein>
    <submittedName>
        <fullName evidence="1">Uncharacterized protein</fullName>
    </submittedName>
</protein>
<gene>
    <name evidence="1" type="ORF">AXFE_19080</name>
</gene>
<accession>A0A0D8HGS2</accession>
<evidence type="ECO:0000313" key="2">
    <source>
        <dbReference type="Proteomes" id="UP000032360"/>
    </source>
</evidence>
<dbReference type="EMBL" id="JXYS01000061">
    <property type="protein sequence ID" value="KJF17195.1"/>
    <property type="molecule type" value="Genomic_DNA"/>
</dbReference>
<proteinExistence type="predicted"/>